<comment type="subcellular location">
    <subcellularLocation>
        <location evidence="1">Membrane</location>
        <topology evidence="1">Multi-pass membrane protein</topology>
    </subcellularLocation>
</comment>
<feature type="region of interest" description="Disordered" evidence="6">
    <location>
        <begin position="331"/>
        <end position="377"/>
    </location>
</feature>
<dbReference type="PANTHER" id="PTHR33048">
    <property type="entry name" value="PTH11-LIKE INTEGRAL MEMBRANE PROTEIN (AFU_ORTHOLOGUE AFUA_5G11245)"/>
    <property type="match status" value="1"/>
</dbReference>
<feature type="transmembrane region" description="Helical" evidence="7">
    <location>
        <begin position="6"/>
        <end position="29"/>
    </location>
</feature>
<protein>
    <recommendedName>
        <fullName evidence="8">Rhodopsin domain-containing protein</fullName>
    </recommendedName>
</protein>
<dbReference type="Proteomes" id="UP000030651">
    <property type="component" value="Unassembled WGS sequence"/>
</dbReference>
<dbReference type="PANTHER" id="PTHR33048:SF47">
    <property type="entry name" value="INTEGRAL MEMBRANE PROTEIN-RELATED"/>
    <property type="match status" value="1"/>
</dbReference>
<dbReference type="Pfam" id="PF20684">
    <property type="entry name" value="Fung_rhodopsin"/>
    <property type="match status" value="1"/>
</dbReference>
<dbReference type="HOGENOM" id="CLU_028200_0_3_1"/>
<sequence length="415" mass="46238">MESKQPTIWAVLIVTFVLATVCLLFRLFSRFLKKASFWWDDYFAIGAYVVAIAWLITCPIWMANGLGMHIEDVTWLTLNQAIYQSKLMLYIAEIIYAFGLYFAKMSVLLFYWRLFNVTNLRYPMIALMVMSTIWIIIRTFMAIFHCVPVRAFWDLTIVDARCDIDDKKFFFGSVLVHLLIDVMILSLPVFQIGKLQLRKMQKIGIIAMFTFGFTICVCAVAIIVGAANFDTTSVDITWNVTDIVTWASAEVNLVTVSACFPTIRPAFMFFFGRWLPTTLGSGPGSEGVNNIYTRSGLRSGANKKSIKLESMPGVKGSDEDSSVFGLANNSHRGGNSLDNHSSDFEGHGFDGNPKGVSHTTVSYHHSGNNQERAAEEGKAAAMLGISIKKETSVQVSDNLSSNSDNKEVASNRSFA</sequence>
<evidence type="ECO:0000256" key="4">
    <source>
        <dbReference type="ARBA" id="ARBA00023136"/>
    </source>
</evidence>
<evidence type="ECO:0000256" key="3">
    <source>
        <dbReference type="ARBA" id="ARBA00022989"/>
    </source>
</evidence>
<dbReference type="RefSeq" id="XP_007832049.1">
    <property type="nucleotide sequence ID" value="XM_007833858.1"/>
</dbReference>
<comment type="similarity">
    <text evidence="5">Belongs to the SAT4 family.</text>
</comment>
<keyword evidence="3 7" id="KW-1133">Transmembrane helix</keyword>
<dbReference type="GeneID" id="19270290"/>
<dbReference type="eggNOG" id="ENOG502SRVW">
    <property type="taxonomic scope" value="Eukaryota"/>
</dbReference>
<gene>
    <name evidence="9" type="ORF">PFICI_05277</name>
</gene>
<organism evidence="9 10">
    <name type="scientific">Pestalotiopsis fici (strain W106-1 / CGMCC3.15140)</name>
    <dbReference type="NCBI Taxonomy" id="1229662"/>
    <lineage>
        <taxon>Eukaryota</taxon>
        <taxon>Fungi</taxon>
        <taxon>Dikarya</taxon>
        <taxon>Ascomycota</taxon>
        <taxon>Pezizomycotina</taxon>
        <taxon>Sordariomycetes</taxon>
        <taxon>Xylariomycetidae</taxon>
        <taxon>Amphisphaeriales</taxon>
        <taxon>Sporocadaceae</taxon>
        <taxon>Pestalotiopsis</taxon>
    </lineage>
</organism>
<dbReference type="GO" id="GO:0016020">
    <property type="term" value="C:membrane"/>
    <property type="evidence" value="ECO:0007669"/>
    <property type="project" value="UniProtKB-SubCell"/>
</dbReference>
<reference evidence="10" key="1">
    <citation type="journal article" date="2015" name="BMC Genomics">
        <title>Genomic and transcriptomic analysis of the endophytic fungus Pestalotiopsis fici reveals its lifestyle and high potential for synthesis of natural products.</title>
        <authorList>
            <person name="Wang X."/>
            <person name="Zhang X."/>
            <person name="Liu L."/>
            <person name="Xiang M."/>
            <person name="Wang W."/>
            <person name="Sun X."/>
            <person name="Che Y."/>
            <person name="Guo L."/>
            <person name="Liu G."/>
            <person name="Guo L."/>
            <person name="Wang C."/>
            <person name="Yin W.B."/>
            <person name="Stadler M."/>
            <person name="Zhang X."/>
            <person name="Liu X."/>
        </authorList>
    </citation>
    <scope>NUCLEOTIDE SEQUENCE [LARGE SCALE GENOMIC DNA]</scope>
    <source>
        <strain evidence="10">W106-1 / CGMCC3.15140</strain>
    </source>
</reference>
<dbReference type="OMA" id="ICAAGIR"/>
<evidence type="ECO:0000256" key="1">
    <source>
        <dbReference type="ARBA" id="ARBA00004141"/>
    </source>
</evidence>
<name>W3XDX1_PESFW</name>
<keyword evidence="2 7" id="KW-0812">Transmembrane</keyword>
<feature type="domain" description="Rhodopsin" evidence="8">
    <location>
        <begin position="25"/>
        <end position="267"/>
    </location>
</feature>
<proteinExistence type="inferred from homology"/>
<feature type="compositionally biased region" description="Polar residues" evidence="6">
    <location>
        <begin position="392"/>
        <end position="403"/>
    </location>
</feature>
<dbReference type="EMBL" id="KI912111">
    <property type="protein sequence ID" value="ETS83401.1"/>
    <property type="molecule type" value="Genomic_DNA"/>
</dbReference>
<feature type="transmembrane region" description="Helical" evidence="7">
    <location>
        <begin position="87"/>
        <end position="112"/>
    </location>
</feature>
<dbReference type="AlphaFoldDB" id="W3XDX1"/>
<evidence type="ECO:0000256" key="6">
    <source>
        <dbReference type="SAM" id="MobiDB-lite"/>
    </source>
</evidence>
<accession>W3XDX1</accession>
<evidence type="ECO:0000313" key="9">
    <source>
        <dbReference type="EMBL" id="ETS83401.1"/>
    </source>
</evidence>
<feature type="transmembrane region" description="Helical" evidence="7">
    <location>
        <begin position="124"/>
        <end position="144"/>
    </location>
</feature>
<evidence type="ECO:0000313" key="10">
    <source>
        <dbReference type="Proteomes" id="UP000030651"/>
    </source>
</evidence>
<dbReference type="InterPro" id="IPR052337">
    <property type="entry name" value="SAT4-like"/>
</dbReference>
<feature type="compositionally biased region" description="Polar residues" evidence="6">
    <location>
        <begin position="357"/>
        <end position="371"/>
    </location>
</feature>
<keyword evidence="10" id="KW-1185">Reference proteome</keyword>
<evidence type="ECO:0000259" key="8">
    <source>
        <dbReference type="Pfam" id="PF20684"/>
    </source>
</evidence>
<feature type="transmembrane region" description="Helical" evidence="7">
    <location>
        <begin position="41"/>
        <end position="62"/>
    </location>
</feature>
<dbReference type="InParanoid" id="W3XDX1"/>
<evidence type="ECO:0000256" key="2">
    <source>
        <dbReference type="ARBA" id="ARBA00022692"/>
    </source>
</evidence>
<feature type="transmembrane region" description="Helical" evidence="7">
    <location>
        <begin position="203"/>
        <end position="227"/>
    </location>
</feature>
<dbReference type="OrthoDB" id="5421689at2759"/>
<dbReference type="KEGG" id="pfy:PFICI_05277"/>
<keyword evidence="4 7" id="KW-0472">Membrane</keyword>
<feature type="transmembrane region" description="Helical" evidence="7">
    <location>
        <begin position="169"/>
        <end position="191"/>
    </location>
</feature>
<evidence type="ECO:0000256" key="7">
    <source>
        <dbReference type="SAM" id="Phobius"/>
    </source>
</evidence>
<feature type="region of interest" description="Disordered" evidence="6">
    <location>
        <begin position="391"/>
        <end position="415"/>
    </location>
</feature>
<dbReference type="InterPro" id="IPR049326">
    <property type="entry name" value="Rhodopsin_dom_fungi"/>
</dbReference>
<evidence type="ECO:0000256" key="5">
    <source>
        <dbReference type="ARBA" id="ARBA00038359"/>
    </source>
</evidence>